<keyword evidence="1" id="KW-0966">Cell projection</keyword>
<keyword evidence="1" id="KW-0489">Methyltransferase</keyword>
<dbReference type="AlphaFoldDB" id="A0AAE3IF44"/>
<keyword evidence="1" id="KW-0808">Transferase</keyword>
<dbReference type="EMBL" id="JAOQJZ010000003">
    <property type="protein sequence ID" value="MCU6705056.1"/>
    <property type="molecule type" value="Genomic_DNA"/>
</dbReference>
<dbReference type="Proteomes" id="UP001208131">
    <property type="component" value="Unassembled WGS sequence"/>
</dbReference>
<evidence type="ECO:0000313" key="2">
    <source>
        <dbReference type="Proteomes" id="UP001208131"/>
    </source>
</evidence>
<keyword evidence="2" id="KW-1185">Reference proteome</keyword>
<reference evidence="1 2" key="1">
    <citation type="journal article" date="2021" name="ISME Commun">
        <title>Automated analysis of genomic sequences facilitates high-throughput and comprehensive description of bacteria.</title>
        <authorList>
            <person name="Hitch T.C.A."/>
        </authorList>
    </citation>
    <scope>NUCLEOTIDE SEQUENCE [LARGE SCALE GENOMIC DNA]</scope>
    <source>
        <strain evidence="1 2">Sanger_31</strain>
    </source>
</reference>
<dbReference type="GO" id="GO:0008168">
    <property type="term" value="F:methyltransferase activity"/>
    <property type="evidence" value="ECO:0007669"/>
    <property type="project" value="UniProtKB-KW"/>
</dbReference>
<sequence>MKLFYPEIFDEFVCTGSQCSDNCCMTDWDIEIDEDTYGFYKKLDNDIGRKFVNSVTEDEGVKYLVHCDGKCPMLNEKGLCSVQLAYGEDNISDICREHPRFYEWFGDYKEAGVGLACEEAVRMYLSDDEPVRFFTKEIDEEPDDLEFDPQLLETMLFARTAFIDLLQNREYSLHDRLVNVLSASAEIQYALDEEDTEEIKAIAQELSHPEIIAERVESLKKALPEKPLENAENMLLYLERLDFIGDILPQQIKDASRFVKKFSAPLKAQTSGEYEKLAVYFVYRYFLKAVRDFDLLSKIKAMIVFVFAAEVINLSREQDAHARFETVKELCKEIEYSGDNMDRIYDDSYLSDIFSDTSMLALLEWTL</sequence>
<keyword evidence="1" id="KW-0282">Flagellum</keyword>
<name>A0AAE3IF44_9FIRM</name>
<protein>
    <submittedName>
        <fullName evidence="1">Flagellin lysine-N-methylase</fullName>
        <ecNumber evidence="1">2.1.1.-</ecNumber>
    </submittedName>
</protein>
<comment type="caution">
    <text evidence="1">The sequence shown here is derived from an EMBL/GenBank/DDBJ whole genome shotgun (WGS) entry which is preliminary data.</text>
</comment>
<proteinExistence type="predicted"/>
<gene>
    <name evidence="1" type="primary">fliB</name>
    <name evidence="1" type="ORF">OCV57_03825</name>
</gene>
<evidence type="ECO:0000313" key="1">
    <source>
        <dbReference type="EMBL" id="MCU6705056.1"/>
    </source>
</evidence>
<accession>A0AAE3IF44</accession>
<dbReference type="GO" id="GO:0032259">
    <property type="term" value="P:methylation"/>
    <property type="evidence" value="ECO:0007669"/>
    <property type="project" value="UniProtKB-KW"/>
</dbReference>
<keyword evidence="1" id="KW-0969">Cilium</keyword>
<dbReference type="EC" id="2.1.1.-" evidence="1"/>
<dbReference type="RefSeq" id="WP_267300489.1">
    <property type="nucleotide sequence ID" value="NZ_JAOQJZ010000003.1"/>
</dbReference>
<organism evidence="1 2">
    <name type="scientific">Hominimerdicola aceti</name>
    <dbReference type="NCBI Taxonomy" id="2981726"/>
    <lineage>
        <taxon>Bacteria</taxon>
        <taxon>Bacillati</taxon>
        <taxon>Bacillota</taxon>
        <taxon>Clostridia</taxon>
        <taxon>Eubacteriales</taxon>
        <taxon>Oscillospiraceae</taxon>
        <taxon>Hominimerdicola</taxon>
    </lineage>
</organism>
<dbReference type="NCBIfam" id="NF038110">
    <property type="entry name" value="Lys_methyl_FliB"/>
    <property type="match status" value="1"/>
</dbReference>